<organism evidence="2 3">
    <name type="scientific">Trichonephila clavipes</name>
    <name type="common">Golden silk orbweaver</name>
    <name type="synonym">Nephila clavipes</name>
    <dbReference type="NCBI Taxonomy" id="2585209"/>
    <lineage>
        <taxon>Eukaryota</taxon>
        <taxon>Metazoa</taxon>
        <taxon>Ecdysozoa</taxon>
        <taxon>Arthropoda</taxon>
        <taxon>Chelicerata</taxon>
        <taxon>Arachnida</taxon>
        <taxon>Araneae</taxon>
        <taxon>Araneomorphae</taxon>
        <taxon>Entelegynae</taxon>
        <taxon>Araneoidea</taxon>
        <taxon>Nephilidae</taxon>
        <taxon>Trichonephila</taxon>
    </lineage>
</organism>
<sequence length="90" mass="10305">MLHNHTTWKSTDLGRGRTRKLGRTRPAPNELRRPADPEGHLEMVISSCCGAVWDTSDGSRIIRMKLKLRYVRGIFIHHTFLSFGNFAKIS</sequence>
<dbReference type="AlphaFoldDB" id="A0A8X7BJB2"/>
<dbReference type="Proteomes" id="UP000887159">
    <property type="component" value="Unassembled WGS sequence"/>
</dbReference>
<comment type="caution">
    <text evidence="2">The sequence shown here is derived from an EMBL/GenBank/DDBJ whole genome shotgun (WGS) entry which is preliminary data.</text>
</comment>
<gene>
    <name evidence="2" type="ORF">TNCV_4595941</name>
</gene>
<accession>A0A8X7BJB2</accession>
<protein>
    <submittedName>
        <fullName evidence="2">Uncharacterized protein</fullName>
    </submittedName>
</protein>
<proteinExistence type="predicted"/>
<evidence type="ECO:0000313" key="2">
    <source>
        <dbReference type="EMBL" id="GFY33886.1"/>
    </source>
</evidence>
<keyword evidence="3" id="KW-1185">Reference proteome</keyword>
<feature type="compositionally biased region" description="Polar residues" evidence="1">
    <location>
        <begin position="1"/>
        <end position="10"/>
    </location>
</feature>
<dbReference type="EMBL" id="BMAU01021418">
    <property type="protein sequence ID" value="GFY33886.1"/>
    <property type="molecule type" value="Genomic_DNA"/>
</dbReference>
<feature type="region of interest" description="Disordered" evidence="1">
    <location>
        <begin position="1"/>
        <end position="36"/>
    </location>
</feature>
<evidence type="ECO:0000313" key="3">
    <source>
        <dbReference type="Proteomes" id="UP000887159"/>
    </source>
</evidence>
<evidence type="ECO:0000256" key="1">
    <source>
        <dbReference type="SAM" id="MobiDB-lite"/>
    </source>
</evidence>
<name>A0A8X7BJB2_TRICX</name>
<reference evidence="2" key="1">
    <citation type="submission" date="2020-08" db="EMBL/GenBank/DDBJ databases">
        <title>Multicomponent nature underlies the extraordinary mechanical properties of spider dragline silk.</title>
        <authorList>
            <person name="Kono N."/>
            <person name="Nakamura H."/>
            <person name="Mori M."/>
            <person name="Yoshida Y."/>
            <person name="Ohtoshi R."/>
            <person name="Malay A.D."/>
            <person name="Moran D.A.P."/>
            <person name="Tomita M."/>
            <person name="Numata K."/>
            <person name="Arakawa K."/>
        </authorList>
    </citation>
    <scope>NUCLEOTIDE SEQUENCE</scope>
</reference>